<proteinExistence type="predicted"/>
<dbReference type="PANTHER" id="PTHR33240:SF15">
    <property type="entry name" value="GAG-PRO-LIKE PROTEIN"/>
    <property type="match status" value="1"/>
</dbReference>
<dbReference type="EMBL" id="QJKJ01009323">
    <property type="protein sequence ID" value="RDX76977.1"/>
    <property type="molecule type" value="Genomic_DNA"/>
</dbReference>
<dbReference type="PANTHER" id="PTHR33240">
    <property type="entry name" value="OS08G0508500 PROTEIN"/>
    <property type="match status" value="1"/>
</dbReference>
<reference evidence="2" key="1">
    <citation type="submission" date="2018-05" db="EMBL/GenBank/DDBJ databases">
        <title>Draft genome of Mucuna pruriens seed.</title>
        <authorList>
            <person name="Nnadi N.E."/>
            <person name="Vos R."/>
            <person name="Hasami M.H."/>
            <person name="Devisetty U.K."/>
            <person name="Aguiy J.C."/>
        </authorList>
    </citation>
    <scope>NUCLEOTIDE SEQUENCE [LARGE SCALE GENOMIC DNA]</scope>
    <source>
        <strain evidence="2">JCA_2017</strain>
    </source>
</reference>
<feature type="region of interest" description="Disordered" evidence="1">
    <location>
        <begin position="61"/>
        <end position="101"/>
    </location>
</feature>
<organism evidence="2 3">
    <name type="scientific">Mucuna pruriens</name>
    <name type="common">Velvet bean</name>
    <name type="synonym">Dolichos pruriens</name>
    <dbReference type="NCBI Taxonomy" id="157652"/>
    <lineage>
        <taxon>Eukaryota</taxon>
        <taxon>Viridiplantae</taxon>
        <taxon>Streptophyta</taxon>
        <taxon>Embryophyta</taxon>
        <taxon>Tracheophyta</taxon>
        <taxon>Spermatophyta</taxon>
        <taxon>Magnoliopsida</taxon>
        <taxon>eudicotyledons</taxon>
        <taxon>Gunneridae</taxon>
        <taxon>Pentapetalae</taxon>
        <taxon>rosids</taxon>
        <taxon>fabids</taxon>
        <taxon>Fabales</taxon>
        <taxon>Fabaceae</taxon>
        <taxon>Papilionoideae</taxon>
        <taxon>50 kb inversion clade</taxon>
        <taxon>NPAAA clade</taxon>
        <taxon>indigoferoid/millettioid clade</taxon>
        <taxon>Phaseoleae</taxon>
        <taxon>Mucuna</taxon>
    </lineage>
</organism>
<gene>
    <name evidence="2" type="ORF">CR513_42971</name>
</gene>
<accession>A0A371FFA5</accession>
<feature type="non-terminal residue" evidence="2">
    <location>
        <position position="1"/>
    </location>
</feature>
<dbReference type="AlphaFoldDB" id="A0A371FFA5"/>
<feature type="compositionally biased region" description="Polar residues" evidence="1">
    <location>
        <begin position="409"/>
        <end position="421"/>
    </location>
</feature>
<evidence type="ECO:0008006" key="4">
    <source>
        <dbReference type="Google" id="ProtNLM"/>
    </source>
</evidence>
<sequence length="421" mass="46627">MPHKTVGDPHEVKRRIMGHSREDWCEFHRAAGHSTEGCWTLKTQLEKLVQEGHLNQYIHGQTSDAQGDRGVEGETMNTQLEGPREDEVGQDEALPPSTGAPSLLYQEERQHPRCRTGLRAGARRQRSNLVITFDDPDLRHGAPKCDEPMVISVIAAEYKIERVLIDQGSSVNILMGLPHLMECQGTLYGFESERVLIKGTVELETMFGDRSGVRTILILYMVVDAEASYNISMRQPALNRLGAVVSTYHLCMKFPVGQGVGSVWADSGVARRCYEDNLRVGLTSPGPAVNALDLNLDPRHLYENERPHPIEDLKEVQIGPLTTHVTKIGTTLGLEEEARLANFLKRNVDVFAWTTKDMPGIDPDFVSPSLGVMWGQVGGSEKKKVRGGKLKGRYERNEQIAGGRLHQGGTVSDLDSQCSDG</sequence>
<evidence type="ECO:0000256" key="1">
    <source>
        <dbReference type="SAM" id="MobiDB-lite"/>
    </source>
</evidence>
<evidence type="ECO:0000313" key="3">
    <source>
        <dbReference type="Proteomes" id="UP000257109"/>
    </source>
</evidence>
<comment type="caution">
    <text evidence="2">The sequence shown here is derived from an EMBL/GenBank/DDBJ whole genome shotgun (WGS) entry which is preliminary data.</text>
</comment>
<protein>
    <recommendedName>
        <fullName evidence="4">Retrotransposon gag domain-containing protein</fullName>
    </recommendedName>
</protein>
<feature type="region of interest" description="Disordered" evidence="1">
    <location>
        <begin position="382"/>
        <end position="421"/>
    </location>
</feature>
<dbReference type="Proteomes" id="UP000257109">
    <property type="component" value="Unassembled WGS sequence"/>
</dbReference>
<keyword evidence="3" id="KW-1185">Reference proteome</keyword>
<name>A0A371FFA5_MUCPR</name>
<evidence type="ECO:0000313" key="2">
    <source>
        <dbReference type="EMBL" id="RDX76977.1"/>
    </source>
</evidence>